<proteinExistence type="predicted"/>
<sequence>MPASTPDTDECPLCGKSYDQQLVIEQGLRWEDLFPGTVFDFFTRYRCRCTARYDVEADTHLPEQKRAIYFHTGRSDSPFAKQ</sequence>
<reference evidence="2" key="1">
    <citation type="submission" date="2017-01" db="EMBL/GenBank/DDBJ databases">
        <authorList>
            <person name="Varghese N."/>
            <person name="Submissions S."/>
        </authorList>
    </citation>
    <scope>NUCLEOTIDE SEQUENCE [LARGE SCALE GENOMIC DNA]</scope>
    <source>
        <strain evidence="2">CGMCC 1.7737</strain>
    </source>
</reference>
<evidence type="ECO:0000313" key="2">
    <source>
        <dbReference type="Proteomes" id="UP000186914"/>
    </source>
</evidence>
<keyword evidence="2" id="KW-1185">Reference proteome</keyword>
<gene>
    <name evidence="1" type="ORF">SAMN05421858_3140</name>
</gene>
<organism evidence="1 2">
    <name type="scientific">Haladaptatus litoreus</name>
    <dbReference type="NCBI Taxonomy" id="553468"/>
    <lineage>
        <taxon>Archaea</taxon>
        <taxon>Methanobacteriati</taxon>
        <taxon>Methanobacteriota</taxon>
        <taxon>Stenosarchaea group</taxon>
        <taxon>Halobacteria</taxon>
        <taxon>Halobacteriales</taxon>
        <taxon>Haladaptataceae</taxon>
        <taxon>Haladaptatus</taxon>
    </lineage>
</organism>
<dbReference type="Proteomes" id="UP000186914">
    <property type="component" value="Unassembled WGS sequence"/>
</dbReference>
<dbReference type="AlphaFoldDB" id="A0A1N7CP56"/>
<name>A0A1N7CP56_9EURY</name>
<accession>A0A1N7CP56</accession>
<dbReference type="EMBL" id="FTNO01000003">
    <property type="protein sequence ID" value="SIR65305.1"/>
    <property type="molecule type" value="Genomic_DNA"/>
</dbReference>
<protein>
    <submittedName>
        <fullName evidence="1">Uncharacterized protein</fullName>
    </submittedName>
</protein>
<evidence type="ECO:0000313" key="1">
    <source>
        <dbReference type="EMBL" id="SIR65305.1"/>
    </source>
</evidence>